<organism evidence="1 2">
    <name type="scientific">Gossypium australe</name>
    <dbReference type="NCBI Taxonomy" id="47621"/>
    <lineage>
        <taxon>Eukaryota</taxon>
        <taxon>Viridiplantae</taxon>
        <taxon>Streptophyta</taxon>
        <taxon>Embryophyta</taxon>
        <taxon>Tracheophyta</taxon>
        <taxon>Spermatophyta</taxon>
        <taxon>Magnoliopsida</taxon>
        <taxon>eudicotyledons</taxon>
        <taxon>Gunneridae</taxon>
        <taxon>Pentapetalae</taxon>
        <taxon>rosids</taxon>
        <taxon>malvids</taxon>
        <taxon>Malvales</taxon>
        <taxon>Malvaceae</taxon>
        <taxon>Malvoideae</taxon>
        <taxon>Gossypium</taxon>
    </lineage>
</organism>
<dbReference type="PANTHER" id="PTHR12924:SF0">
    <property type="entry name" value="TRANSLOCON-ASSOCIATED PROTEIN SUBUNIT ALPHA"/>
    <property type="match status" value="1"/>
</dbReference>
<dbReference type="EMBL" id="SMMG02000001">
    <property type="protein sequence ID" value="KAA3488987.1"/>
    <property type="molecule type" value="Genomic_DNA"/>
</dbReference>
<dbReference type="OrthoDB" id="1926781at2759"/>
<dbReference type="PANTHER" id="PTHR12924">
    <property type="entry name" value="TRANSLOCON-ASSOCIATED PROTEIN, ALPHA SUBUNIT"/>
    <property type="match status" value="1"/>
</dbReference>
<name>A0A5B6X7R6_9ROSI</name>
<accession>A0A5B6X7R6</accession>
<keyword evidence="2" id="KW-1185">Reference proteome</keyword>
<dbReference type="GO" id="GO:0005783">
    <property type="term" value="C:endoplasmic reticulum"/>
    <property type="evidence" value="ECO:0007669"/>
    <property type="project" value="TreeGrafter"/>
</dbReference>
<proteinExistence type="predicted"/>
<protein>
    <submittedName>
        <fullName evidence="1">Translocon-associated protein subunit alpha isoform X1</fullName>
    </submittedName>
</protein>
<evidence type="ECO:0000313" key="1">
    <source>
        <dbReference type="EMBL" id="KAA3488987.1"/>
    </source>
</evidence>
<dbReference type="Proteomes" id="UP000325315">
    <property type="component" value="Unassembled WGS sequence"/>
</dbReference>
<gene>
    <name evidence="1" type="ORF">EPI10_032675</name>
</gene>
<dbReference type="AlphaFoldDB" id="A0A5B6X7R6"/>
<evidence type="ECO:0000313" key="2">
    <source>
        <dbReference type="Proteomes" id="UP000325315"/>
    </source>
</evidence>
<sequence>MRYNYFLVRCQSEIEADVEGSELGIVRKDVQDFVGGNFKPAPGVETICLFPKNSAKLATTGEKTELLVGMENVGESPLNIIAIEASVHLPFDHHMLVQNLTAQASVSDGESSRNLSKVMIGGLFLSKWNLTGLTEAKRLLEEAVVLPLWMPEYFQLLEIAQVPDEHDMRFTA</sequence>
<reference evidence="2" key="1">
    <citation type="journal article" date="2019" name="Plant Biotechnol. J.">
        <title>Genome sequencing of the Australian wild diploid species Gossypium australe highlights disease resistance and delayed gland morphogenesis.</title>
        <authorList>
            <person name="Cai Y."/>
            <person name="Cai X."/>
            <person name="Wang Q."/>
            <person name="Wang P."/>
            <person name="Zhang Y."/>
            <person name="Cai C."/>
            <person name="Xu Y."/>
            <person name="Wang K."/>
            <person name="Zhou Z."/>
            <person name="Wang C."/>
            <person name="Geng S."/>
            <person name="Li B."/>
            <person name="Dong Q."/>
            <person name="Hou Y."/>
            <person name="Wang H."/>
            <person name="Ai P."/>
            <person name="Liu Z."/>
            <person name="Yi F."/>
            <person name="Sun M."/>
            <person name="An G."/>
            <person name="Cheng J."/>
            <person name="Zhang Y."/>
            <person name="Shi Q."/>
            <person name="Xie Y."/>
            <person name="Shi X."/>
            <person name="Chang Y."/>
            <person name="Huang F."/>
            <person name="Chen Y."/>
            <person name="Hong S."/>
            <person name="Mi L."/>
            <person name="Sun Q."/>
            <person name="Zhang L."/>
            <person name="Zhou B."/>
            <person name="Peng R."/>
            <person name="Zhang X."/>
            <person name="Liu F."/>
        </authorList>
    </citation>
    <scope>NUCLEOTIDE SEQUENCE [LARGE SCALE GENOMIC DNA]</scope>
    <source>
        <strain evidence="2">cv. PA1801</strain>
    </source>
</reference>
<comment type="caution">
    <text evidence="1">The sequence shown here is derived from an EMBL/GenBank/DDBJ whole genome shotgun (WGS) entry which is preliminary data.</text>
</comment>